<organism evidence="1 2">
    <name type="scientific">Mycolicibacterium lutetiense</name>
    <dbReference type="NCBI Taxonomy" id="1641992"/>
    <lineage>
        <taxon>Bacteria</taxon>
        <taxon>Bacillati</taxon>
        <taxon>Actinomycetota</taxon>
        <taxon>Actinomycetes</taxon>
        <taxon>Mycobacteriales</taxon>
        <taxon>Mycobacteriaceae</taxon>
        <taxon>Mycolicibacterium</taxon>
    </lineage>
</organism>
<reference evidence="1 2" key="1">
    <citation type="submission" date="2021-03" db="EMBL/GenBank/DDBJ databases">
        <title>Sequencing the genomes of 1000 actinobacteria strains.</title>
        <authorList>
            <person name="Klenk H.-P."/>
        </authorList>
    </citation>
    <scope>NUCLEOTIDE SEQUENCE [LARGE SCALE GENOMIC DNA]</scope>
    <source>
        <strain evidence="1 2">DSM 46713</strain>
    </source>
</reference>
<accession>A0ABS4ZTJ2</accession>
<protein>
    <submittedName>
        <fullName evidence="1">Uncharacterized protein</fullName>
    </submittedName>
</protein>
<dbReference type="EMBL" id="JAGIOP010000002">
    <property type="protein sequence ID" value="MBP2452486.1"/>
    <property type="molecule type" value="Genomic_DNA"/>
</dbReference>
<keyword evidence="2" id="KW-1185">Reference proteome</keyword>
<gene>
    <name evidence="1" type="ORF">JOF57_002399</name>
</gene>
<name>A0ABS4ZTJ2_9MYCO</name>
<comment type="caution">
    <text evidence="1">The sequence shown here is derived from an EMBL/GenBank/DDBJ whole genome shotgun (WGS) entry which is preliminary data.</text>
</comment>
<sequence length="119" mass="12755">MTTPDPLAAVRSRRSDTCTGIDVPPGWVPLMTELDAALVTVTPDIRYEQIKAKYAELRVYVSGRNDAARDLIAAAEIASRNICESCGAAGTTYQSPHGWYRALCADHAAADGYTVVANP</sequence>
<evidence type="ECO:0000313" key="2">
    <source>
        <dbReference type="Proteomes" id="UP000694460"/>
    </source>
</evidence>
<dbReference type="RefSeq" id="WP_209916639.1">
    <property type="nucleotide sequence ID" value="NZ_JAGIOP010000002.1"/>
</dbReference>
<evidence type="ECO:0000313" key="1">
    <source>
        <dbReference type="EMBL" id="MBP2452486.1"/>
    </source>
</evidence>
<dbReference type="Proteomes" id="UP000694460">
    <property type="component" value="Unassembled WGS sequence"/>
</dbReference>
<proteinExistence type="predicted"/>